<dbReference type="AlphaFoldDB" id="A0AAE4BNM4"/>
<organism evidence="1 2">
    <name type="scientific">Deinococcus soli</name>
    <name type="common">ex Cha et al. 2016</name>
    <dbReference type="NCBI Taxonomy" id="1309411"/>
    <lineage>
        <taxon>Bacteria</taxon>
        <taxon>Thermotogati</taxon>
        <taxon>Deinococcota</taxon>
        <taxon>Deinococci</taxon>
        <taxon>Deinococcales</taxon>
        <taxon>Deinococcaceae</taxon>
        <taxon>Deinococcus</taxon>
    </lineage>
</organism>
<sequence length="460" mass="51332">MNVNVKAFTKKLHRLLRDQHQVTLPLGQVQQLTAQALGARTWEALMARDEQPERAAPTARPTRTVYVLWNHNDVWFLDDTGEHLLFLNLDEIDSDNVVDYVLTHARSLRRTLNGTDAFQAVYITHKDLRFLKDLRDRIEEAQNGERPLPDLDLNDLSIDDLSDGELLDELLEQKGLTWLANLPVKQDVNGTALHTEPARPTTPPARADTPYQLPAELEIVTMNAASRYVTFDLAPALDALIANNDWKTVLNAVADMAEVDDLFPADLRALLGEPTMLDRHRVVLSSPDARVMTAVSQASQSSNQYYDVAFSAADATRYLIDHHGLARRAFGVPFTFTVLDYLERSGLLSPSSNRDDTAEPTVIYGAFLDVGENDQPAPLDATNVFIAGYGDKNFWTYAPLGQHGGLALPYLHECTLISAKTYARATRDSTYREELRQGDPFPAVRHAVLTGHLNAKLIQV</sequence>
<protein>
    <submittedName>
        <fullName evidence="1">Uncharacterized protein</fullName>
    </submittedName>
</protein>
<name>A0AAE4BNM4_9DEIO</name>
<evidence type="ECO:0000313" key="2">
    <source>
        <dbReference type="Proteomes" id="UP001185331"/>
    </source>
</evidence>
<reference evidence="1" key="1">
    <citation type="submission" date="2023-07" db="EMBL/GenBank/DDBJ databases">
        <title>Sorghum-associated microbial communities from plants grown in Nebraska, USA.</title>
        <authorList>
            <person name="Schachtman D."/>
        </authorList>
    </citation>
    <scope>NUCLEOTIDE SEQUENCE</scope>
    <source>
        <strain evidence="1">BE330</strain>
    </source>
</reference>
<accession>A0AAE4BNM4</accession>
<proteinExistence type="predicted"/>
<dbReference type="RefSeq" id="WP_309853607.1">
    <property type="nucleotide sequence ID" value="NZ_JAVDQJ010000004.1"/>
</dbReference>
<dbReference type="Proteomes" id="UP001185331">
    <property type="component" value="Unassembled WGS sequence"/>
</dbReference>
<comment type="caution">
    <text evidence="1">The sequence shown here is derived from an EMBL/GenBank/DDBJ whole genome shotgun (WGS) entry which is preliminary data.</text>
</comment>
<gene>
    <name evidence="1" type="ORF">J2Y00_002468</name>
</gene>
<dbReference type="EMBL" id="JAVDQK010000005">
    <property type="protein sequence ID" value="MDR6218871.1"/>
    <property type="molecule type" value="Genomic_DNA"/>
</dbReference>
<evidence type="ECO:0000313" key="1">
    <source>
        <dbReference type="EMBL" id="MDR6218871.1"/>
    </source>
</evidence>